<dbReference type="Proteomes" id="UP001151760">
    <property type="component" value="Unassembled WGS sequence"/>
</dbReference>
<accession>A0ABQ4XQT5</accession>
<evidence type="ECO:0000313" key="3">
    <source>
        <dbReference type="Proteomes" id="UP001151760"/>
    </source>
</evidence>
<dbReference type="PANTHER" id="PTHR13299">
    <property type="entry name" value="PEROXISOMAL MEMBRANE PROTEIN PEX16"/>
    <property type="match status" value="1"/>
</dbReference>
<evidence type="ECO:0000313" key="2">
    <source>
        <dbReference type="EMBL" id="GJS67759.1"/>
    </source>
</evidence>
<reference evidence="2" key="2">
    <citation type="submission" date="2022-01" db="EMBL/GenBank/DDBJ databases">
        <authorList>
            <person name="Yamashiro T."/>
            <person name="Shiraishi A."/>
            <person name="Satake H."/>
            <person name="Nakayama K."/>
        </authorList>
    </citation>
    <scope>NUCLEOTIDE SEQUENCE</scope>
</reference>
<sequence length="704" mass="78046">MEAYKRWVRRNKEYVHSLESLANGLTWLLPERFSESEIVPEAVTSILGIVTVVNEHIIETTPTPRSQMDTSPPEPSSFPYSLCLNLMKDIEKLLVEVVCTQFLGYDNNGILRLVIARLALLRDSGYKMLLHGGETINDGKDPNEANQQHTNGRLLHNGRNGHFTPEGRALSAMSRFGENARMLSDPTWFRRAEHHQRAIMELPVEKKKDVAGTLPHERSLLRKIHTAKTRKYGENIGTYPHCRISDRTCISITMNFINEVVNGGVTIILFVVTNPVCVPKKRNLSIFRGLKGAWKHIRTLEWKWKRDGTPVPSEMGQLTTESDFAIIFISVIVRKEGPAPSCSRIVSLSFSTLCLRISQFYFSMGAGKGYNSAVECHLDVVEVISSSLIIPKPNGWLYFWERTPGEYEAHGYKLGLGMKDNSESALSTNKEAITTLGLRHGPDSYGRQQWGIFRNGRKPDGAMPRGAAVIQRMQALSGMIGRKASVGGFLSPPSNPRAQLWTGGGNYQAGVRGANGIRYPSSPSRKRWILGAVRIDPCSAVANALSIPPGETLPGLDMPRILLKERGAFGNADTGGAWLSSARANCREKPRKVRMTSSLIPLFPRATHVLQLPDKGHLLIHMAVNPFSGLVHTARHTMGAGHARSRYLNRKEGDAEGRASDWSEVVTRSEQVDRIPLFTSPCPLCGDMEAKKGKRGMGFLSLLA</sequence>
<proteinExistence type="inferred from homology"/>
<name>A0ABQ4XQT5_9ASTR</name>
<evidence type="ECO:0000256" key="1">
    <source>
        <dbReference type="ARBA" id="ARBA00009505"/>
    </source>
</evidence>
<protein>
    <submittedName>
        <fullName evidence="2">Peroxisome biogenesis protein 16-like protein isoform X1</fullName>
    </submittedName>
</protein>
<gene>
    <name evidence="2" type="ORF">Tco_0682324</name>
</gene>
<organism evidence="2 3">
    <name type="scientific">Tanacetum coccineum</name>
    <dbReference type="NCBI Taxonomy" id="301880"/>
    <lineage>
        <taxon>Eukaryota</taxon>
        <taxon>Viridiplantae</taxon>
        <taxon>Streptophyta</taxon>
        <taxon>Embryophyta</taxon>
        <taxon>Tracheophyta</taxon>
        <taxon>Spermatophyta</taxon>
        <taxon>Magnoliopsida</taxon>
        <taxon>eudicotyledons</taxon>
        <taxon>Gunneridae</taxon>
        <taxon>Pentapetalae</taxon>
        <taxon>asterids</taxon>
        <taxon>campanulids</taxon>
        <taxon>Asterales</taxon>
        <taxon>Asteraceae</taxon>
        <taxon>Asteroideae</taxon>
        <taxon>Anthemideae</taxon>
        <taxon>Anthemidinae</taxon>
        <taxon>Tanacetum</taxon>
    </lineage>
</organism>
<dbReference type="EMBL" id="BQNB010009741">
    <property type="protein sequence ID" value="GJS67759.1"/>
    <property type="molecule type" value="Genomic_DNA"/>
</dbReference>
<dbReference type="PANTHER" id="PTHR13299:SF0">
    <property type="entry name" value="PEROXISOMAL MEMBRANE PROTEIN PEX16"/>
    <property type="match status" value="1"/>
</dbReference>
<comment type="similarity">
    <text evidence="1">Belongs to the peroxin-16 family.</text>
</comment>
<reference evidence="2" key="1">
    <citation type="journal article" date="2022" name="Int. J. Mol. Sci.">
        <title>Draft Genome of Tanacetum Coccineum: Genomic Comparison of Closely Related Tanacetum-Family Plants.</title>
        <authorList>
            <person name="Yamashiro T."/>
            <person name="Shiraishi A."/>
            <person name="Nakayama K."/>
            <person name="Satake H."/>
        </authorList>
    </citation>
    <scope>NUCLEOTIDE SEQUENCE</scope>
</reference>
<dbReference type="InterPro" id="IPR013919">
    <property type="entry name" value="Pex16"/>
</dbReference>
<dbReference type="Pfam" id="PF08610">
    <property type="entry name" value="Pex16"/>
    <property type="match status" value="1"/>
</dbReference>
<keyword evidence="3" id="KW-1185">Reference proteome</keyword>
<comment type="caution">
    <text evidence="2">The sequence shown here is derived from an EMBL/GenBank/DDBJ whole genome shotgun (WGS) entry which is preliminary data.</text>
</comment>